<evidence type="ECO:0000313" key="2">
    <source>
        <dbReference type="EMBL" id="RAN31910.1"/>
    </source>
</evidence>
<evidence type="ECO:0000259" key="1">
    <source>
        <dbReference type="Pfam" id="PF20254"/>
    </source>
</evidence>
<feature type="domain" description="N,N-dimethylformamidase beta subunit-like C-terminal" evidence="1">
    <location>
        <begin position="50"/>
        <end position="490"/>
    </location>
</feature>
<evidence type="ECO:0000313" key="3">
    <source>
        <dbReference type="Proteomes" id="UP000249123"/>
    </source>
</evidence>
<dbReference type="AlphaFoldDB" id="A0A062U1C8"/>
<accession>A0A062U1C8</accession>
<organism evidence="2 3">
    <name type="scientific">Hyphomonas pacifica</name>
    <dbReference type="NCBI Taxonomy" id="1280941"/>
    <lineage>
        <taxon>Bacteria</taxon>
        <taxon>Pseudomonadati</taxon>
        <taxon>Pseudomonadota</taxon>
        <taxon>Alphaproteobacteria</taxon>
        <taxon>Hyphomonadales</taxon>
        <taxon>Hyphomonadaceae</taxon>
        <taxon>Hyphomonas</taxon>
    </lineage>
</organism>
<dbReference type="Pfam" id="PF20254">
    <property type="entry name" value="DMFA2_C"/>
    <property type="match status" value="1"/>
</dbReference>
<dbReference type="OrthoDB" id="505641at2"/>
<proteinExistence type="predicted"/>
<sequence>MLACYTDRLSLRPGESFALHISVEHSPCRLEIARVGVERDVVMMLEDIAAGNYPVPPNADREGCDWPAALEVTVGEDWRSGYYDILLTDASGHETRHFVCVKPAAGTTGSKAVLVLATNTYHSYNWWGGANAYSNVTGLMTGKVPFDEAMDQAIGVLSTQRPFTQMIIGAPEGAPRLINMRKREFQEKPWAANPEWMRKHHISPYDGSAGFLNKWEHAFAAWTESEGYMFDYVTDYDLDTEPDLLSAYTSAFFVGHSEYWSGNERAQVERFVDNGGYAAILSGNTCFWKVRWENDGKTYVCHKWKGFTSEDVAPEEATHLWSHPAFKAPEAELTGLSFNFGGYHRLGMCVSRGSSGFTIYNDKHWALEGTDLFYGDQLGADVPLIGYESDGCLFEFGDDGLPKALTVGGVPSNLEIIGFAPVTLGEDPDSGYAPMIPPEKLDVIADAIYGDSSPAMQQRLLRGHAMLASFQRGKGEVFNTGTTEWAHGLAANDPFIETITRNVMDRFGVTKSKYVTSSVVG</sequence>
<dbReference type="RefSeq" id="WP_034827933.1">
    <property type="nucleotide sequence ID" value="NZ_AWFA01000037.1"/>
</dbReference>
<name>A0A062U1C8_9PROT</name>
<comment type="caution">
    <text evidence="2">The sequence shown here is derived from an EMBL/GenBank/DDBJ whole genome shotgun (WGS) entry which is preliminary data.</text>
</comment>
<dbReference type="Proteomes" id="UP000249123">
    <property type="component" value="Unassembled WGS sequence"/>
</dbReference>
<protein>
    <recommendedName>
        <fullName evidence="1">N,N-dimethylformamidase beta subunit-like C-terminal domain-containing protein</fullName>
    </recommendedName>
</protein>
<dbReference type="STRING" id="1280941.HY2_15365"/>
<dbReference type="eggNOG" id="COG1520">
    <property type="taxonomic scope" value="Bacteria"/>
</dbReference>
<reference evidence="2 3" key="1">
    <citation type="submission" date="2013-04" db="EMBL/GenBank/DDBJ databases">
        <title>Hyphomonas sp. T24B3 Genome Sequencing.</title>
        <authorList>
            <person name="Lai Q."/>
            <person name="Shao Z."/>
        </authorList>
    </citation>
    <scope>NUCLEOTIDE SEQUENCE [LARGE SCALE GENOMIC DNA]</scope>
    <source>
        <strain evidence="2 3">T24B3</strain>
    </source>
</reference>
<dbReference type="InterPro" id="IPR046540">
    <property type="entry name" value="DMFA2_C"/>
</dbReference>
<keyword evidence="3" id="KW-1185">Reference proteome</keyword>
<gene>
    <name evidence="2" type="ORF">HY3_16150</name>
</gene>
<dbReference type="EMBL" id="AWFB01000042">
    <property type="protein sequence ID" value="RAN31910.1"/>
    <property type="molecule type" value="Genomic_DNA"/>
</dbReference>